<dbReference type="EMBL" id="CAKKLH010000101">
    <property type="protein sequence ID" value="CAH0103077.1"/>
    <property type="molecule type" value="Genomic_DNA"/>
</dbReference>
<dbReference type="AlphaFoldDB" id="A0A8J2RNX9"/>
<comment type="caution">
    <text evidence="5">The sequence shown here is derived from an EMBL/GenBank/DDBJ whole genome shotgun (WGS) entry which is preliminary data.</text>
</comment>
<reference evidence="5" key="1">
    <citation type="submission" date="2021-11" db="EMBL/GenBank/DDBJ databases">
        <authorList>
            <person name="Schell T."/>
        </authorList>
    </citation>
    <scope>NUCLEOTIDE SEQUENCE</scope>
    <source>
        <strain evidence="5">M5</strain>
    </source>
</reference>
<keyword evidence="6" id="KW-1185">Reference proteome</keyword>
<evidence type="ECO:0000313" key="6">
    <source>
        <dbReference type="Proteomes" id="UP000789390"/>
    </source>
</evidence>
<dbReference type="GO" id="GO:0003677">
    <property type="term" value="F:DNA binding"/>
    <property type="evidence" value="ECO:0007669"/>
    <property type="project" value="UniProtKB-UniRule"/>
</dbReference>
<keyword evidence="2 3" id="KW-0238">DNA-binding</keyword>
<evidence type="ECO:0000256" key="1">
    <source>
        <dbReference type="ARBA" id="ARBA00004123"/>
    </source>
</evidence>
<keyword evidence="2 3" id="KW-0371">Homeobox</keyword>
<evidence type="ECO:0000256" key="3">
    <source>
        <dbReference type="RuleBase" id="RU000682"/>
    </source>
</evidence>
<sequence length="293" mass="34086">MDQRLIKIDSRIHGTTRKRVILTEEVIQGMDHVYRSNPYPSKLEFEILCKDFLITIARAKNWFCCRRKRDFKEGKICRRCRFFKAPVNEEAHSIYGSRPCVNYWKLPTVAPPPIVQTTSLPMTSCDVSSTLDESIDEKQEQHTTKFEMNENIPTYFNDDAGDIVPSAFSLTFQPGTYNFQQPIFNPEPNVWYQQHHDLQNPVDMTAGNSWMMRPAGTGQTSFWPMPFHDFSQTQDLPQLDQLDQPQSSNWLLPQVQPSMPNYAMPYQSYPHYMYPEFTDAVFNSNEQNGTSNN</sequence>
<feature type="domain" description="Homeobox" evidence="4">
    <location>
        <begin position="13"/>
        <end position="73"/>
    </location>
</feature>
<dbReference type="Gene3D" id="1.10.10.60">
    <property type="entry name" value="Homeodomain-like"/>
    <property type="match status" value="1"/>
</dbReference>
<dbReference type="SUPFAM" id="SSF46689">
    <property type="entry name" value="Homeodomain-like"/>
    <property type="match status" value="1"/>
</dbReference>
<dbReference type="Proteomes" id="UP000789390">
    <property type="component" value="Unassembled WGS sequence"/>
</dbReference>
<dbReference type="InterPro" id="IPR009057">
    <property type="entry name" value="Homeodomain-like_sf"/>
</dbReference>
<dbReference type="Pfam" id="PF00046">
    <property type="entry name" value="Homeodomain"/>
    <property type="match status" value="1"/>
</dbReference>
<protein>
    <recommendedName>
        <fullName evidence="4">Homeobox domain-containing protein</fullName>
    </recommendedName>
</protein>
<evidence type="ECO:0000256" key="2">
    <source>
        <dbReference type="PROSITE-ProRule" id="PRU00108"/>
    </source>
</evidence>
<dbReference type="OrthoDB" id="10056939at2759"/>
<name>A0A8J2RNX9_9CRUS</name>
<dbReference type="InterPro" id="IPR001356">
    <property type="entry name" value="HD"/>
</dbReference>
<dbReference type="PROSITE" id="PS50071">
    <property type="entry name" value="HOMEOBOX_2"/>
    <property type="match status" value="1"/>
</dbReference>
<gene>
    <name evidence="5" type="ORF">DGAL_LOCUS5611</name>
</gene>
<proteinExistence type="predicted"/>
<accession>A0A8J2RNX9</accession>
<organism evidence="5 6">
    <name type="scientific">Daphnia galeata</name>
    <dbReference type="NCBI Taxonomy" id="27404"/>
    <lineage>
        <taxon>Eukaryota</taxon>
        <taxon>Metazoa</taxon>
        <taxon>Ecdysozoa</taxon>
        <taxon>Arthropoda</taxon>
        <taxon>Crustacea</taxon>
        <taxon>Branchiopoda</taxon>
        <taxon>Diplostraca</taxon>
        <taxon>Cladocera</taxon>
        <taxon>Anomopoda</taxon>
        <taxon>Daphniidae</taxon>
        <taxon>Daphnia</taxon>
    </lineage>
</organism>
<evidence type="ECO:0000313" key="5">
    <source>
        <dbReference type="EMBL" id="CAH0103077.1"/>
    </source>
</evidence>
<feature type="DNA-binding region" description="Homeobox" evidence="2">
    <location>
        <begin position="15"/>
        <end position="74"/>
    </location>
</feature>
<dbReference type="SMART" id="SM00389">
    <property type="entry name" value="HOX"/>
    <property type="match status" value="1"/>
</dbReference>
<keyword evidence="2 3" id="KW-0539">Nucleus</keyword>
<comment type="subcellular location">
    <subcellularLocation>
        <location evidence="1 2 3">Nucleus</location>
    </subcellularLocation>
</comment>
<dbReference type="GO" id="GO:0005634">
    <property type="term" value="C:nucleus"/>
    <property type="evidence" value="ECO:0007669"/>
    <property type="project" value="UniProtKB-SubCell"/>
</dbReference>
<evidence type="ECO:0000259" key="4">
    <source>
        <dbReference type="PROSITE" id="PS50071"/>
    </source>
</evidence>
<dbReference type="CDD" id="cd00086">
    <property type="entry name" value="homeodomain"/>
    <property type="match status" value="1"/>
</dbReference>